<feature type="transmembrane region" description="Helical" evidence="4">
    <location>
        <begin position="399"/>
        <end position="419"/>
    </location>
</feature>
<evidence type="ECO:0000256" key="1">
    <source>
        <dbReference type="ARBA" id="ARBA00022692"/>
    </source>
</evidence>
<feature type="transmembrane region" description="Helical" evidence="4">
    <location>
        <begin position="63"/>
        <end position="82"/>
    </location>
</feature>
<gene>
    <name evidence="5" type="ORF">OQ497_09855</name>
</gene>
<dbReference type="RefSeq" id="WP_173559934.1">
    <property type="nucleotide sequence ID" value="NZ_JAPIUZ010000004.1"/>
</dbReference>
<evidence type="ECO:0000256" key="4">
    <source>
        <dbReference type="SAM" id="Phobius"/>
    </source>
</evidence>
<dbReference type="EMBL" id="JAPIUZ010000004">
    <property type="protein sequence ID" value="MCX2564263.1"/>
    <property type="molecule type" value="Genomic_DNA"/>
</dbReference>
<dbReference type="PANTHER" id="PTHR43596">
    <property type="entry name" value="ADP,ATP CARRIER PROTEIN"/>
    <property type="match status" value="1"/>
</dbReference>
<feature type="transmembrane region" description="Helical" evidence="4">
    <location>
        <begin position="25"/>
        <end position="43"/>
    </location>
</feature>
<evidence type="ECO:0000313" key="6">
    <source>
        <dbReference type="Proteomes" id="UP001301152"/>
    </source>
</evidence>
<feature type="transmembrane region" description="Helical" evidence="4">
    <location>
        <begin position="119"/>
        <end position="142"/>
    </location>
</feature>
<feature type="transmembrane region" description="Helical" evidence="4">
    <location>
        <begin position="154"/>
        <end position="173"/>
    </location>
</feature>
<comment type="caution">
    <text evidence="5">The sequence shown here is derived from an EMBL/GenBank/DDBJ whole genome shotgun (WGS) entry which is preliminary data.</text>
</comment>
<dbReference type="Gene3D" id="1.20.1250.20">
    <property type="entry name" value="MFS general substrate transporter like domains"/>
    <property type="match status" value="1"/>
</dbReference>
<evidence type="ECO:0000256" key="3">
    <source>
        <dbReference type="ARBA" id="ARBA00023136"/>
    </source>
</evidence>
<dbReference type="InterPro" id="IPR036259">
    <property type="entry name" value="MFS_trans_sf"/>
</dbReference>
<organism evidence="5 6">
    <name type="scientific">Acetobacter thailandicus</name>
    <dbReference type="NCBI Taxonomy" id="1502842"/>
    <lineage>
        <taxon>Bacteria</taxon>
        <taxon>Pseudomonadati</taxon>
        <taxon>Pseudomonadota</taxon>
        <taxon>Alphaproteobacteria</taxon>
        <taxon>Acetobacterales</taxon>
        <taxon>Acetobacteraceae</taxon>
        <taxon>Acetobacter</taxon>
    </lineage>
</organism>
<dbReference type="Proteomes" id="UP001301152">
    <property type="component" value="Unassembled WGS sequence"/>
</dbReference>
<sequence>MISDKTPGPFTLRFCKAINAHPGEVSACLWGFGLFFFLFTGYAVLRPVRDAMGIASGLHNLQWLFSSTFIVMLLAVPLYGWLNARVARAQFINWVYSFFALNMLGFACCLFLWPASLWVARAFFVWLSVFNLFVVSVAWSLMADIFRKEQAGRLFGFIASGASIGGITGPVAGALLVSIVSLPGLMVVSAFLLGGSLLTKSRLMAWRTSQENEEECEARYRPVRGNPFAGFTMVMRSPYLLCLAAFVMLLSTSSTFLYFEQARLVAVTFPSRVEQVRVFSIIDSAVQALSLLCQVVITGRFAHRFGVKGLLTIAPLIITAGFLLLAIWPVFVMVATVMAVRRVSEYAFIRPGREILFTPMPADVKYRAKSFLDTVVYRAGDAVSGWTIAAITAVSQSSVVVSLAGAALAFIWAGTGYFLGGQDDQSFRLEKEST</sequence>
<feature type="transmembrane region" description="Helical" evidence="4">
    <location>
        <begin position="309"/>
        <end position="331"/>
    </location>
</feature>
<accession>A0ABT3QG57</accession>
<protein>
    <submittedName>
        <fullName evidence="5">MFS transporter</fullName>
    </submittedName>
</protein>
<evidence type="ECO:0000256" key="2">
    <source>
        <dbReference type="ARBA" id="ARBA00022989"/>
    </source>
</evidence>
<reference evidence="5 6" key="1">
    <citation type="submission" date="2022-11" db="EMBL/GenBank/DDBJ databases">
        <title>Genome sequencing of Acetobacter type strain.</title>
        <authorList>
            <person name="Heo J."/>
            <person name="Lee D."/>
            <person name="Han B.-H."/>
            <person name="Hong S.-B."/>
            <person name="Kwon S.-W."/>
        </authorList>
    </citation>
    <scope>NUCLEOTIDE SEQUENCE [LARGE SCALE GENOMIC DNA]</scope>
    <source>
        <strain evidence="5 6">KACC 21253</strain>
    </source>
</reference>
<feature type="transmembrane region" description="Helical" evidence="4">
    <location>
        <begin position="179"/>
        <end position="198"/>
    </location>
</feature>
<keyword evidence="6" id="KW-1185">Reference proteome</keyword>
<keyword evidence="1 4" id="KW-0812">Transmembrane</keyword>
<feature type="transmembrane region" description="Helical" evidence="4">
    <location>
        <begin position="239"/>
        <end position="259"/>
    </location>
</feature>
<dbReference type="SUPFAM" id="SSF103473">
    <property type="entry name" value="MFS general substrate transporter"/>
    <property type="match status" value="1"/>
</dbReference>
<dbReference type="InterPro" id="IPR011701">
    <property type="entry name" value="MFS"/>
</dbReference>
<dbReference type="PANTHER" id="PTHR43596:SF1">
    <property type="entry name" value="ADP,ATP CARRIER PROTEIN"/>
    <property type="match status" value="1"/>
</dbReference>
<proteinExistence type="predicted"/>
<keyword evidence="2 4" id="KW-1133">Transmembrane helix</keyword>
<dbReference type="Pfam" id="PF07690">
    <property type="entry name" value="MFS_1"/>
    <property type="match status" value="1"/>
</dbReference>
<feature type="transmembrane region" description="Helical" evidence="4">
    <location>
        <begin position="94"/>
        <end position="113"/>
    </location>
</feature>
<name>A0ABT3QG57_9PROT</name>
<keyword evidence="3 4" id="KW-0472">Membrane</keyword>
<evidence type="ECO:0000313" key="5">
    <source>
        <dbReference type="EMBL" id="MCX2564263.1"/>
    </source>
</evidence>